<gene>
    <name evidence="2" type="ORF">Cvel_1581</name>
</gene>
<proteinExistence type="predicted"/>
<feature type="region of interest" description="Disordered" evidence="1">
    <location>
        <begin position="99"/>
        <end position="118"/>
    </location>
</feature>
<feature type="compositionally biased region" description="Basic and acidic residues" evidence="1">
    <location>
        <begin position="52"/>
        <end position="84"/>
    </location>
</feature>
<feature type="compositionally biased region" description="Low complexity" evidence="1">
    <location>
        <begin position="165"/>
        <end position="175"/>
    </location>
</feature>
<dbReference type="EMBL" id="CDMZ01004519">
    <property type="protein sequence ID" value="CEM50005.1"/>
    <property type="molecule type" value="Genomic_DNA"/>
</dbReference>
<protein>
    <submittedName>
        <fullName evidence="2">Uncharacterized protein</fullName>
    </submittedName>
</protein>
<name>A0A0G4HZM3_9ALVE</name>
<evidence type="ECO:0000256" key="1">
    <source>
        <dbReference type="SAM" id="MobiDB-lite"/>
    </source>
</evidence>
<dbReference type="AlphaFoldDB" id="A0A0G4HZM3"/>
<feature type="region of interest" description="Disordered" evidence="1">
    <location>
        <begin position="145"/>
        <end position="175"/>
    </location>
</feature>
<sequence length="253" mass="28118">METEEERHVRIEKEEEGIKAALALIEASKDVAKFLTPDRAEKLSKQLGQCDDGQKDEEAKAKAKKEKERERRAAKVKADKEKEEALARREAALNELKENWASLQKKRAPPKGESTNRGGYLKQRITALEVKAQYTGWRSQAQKWPSAAQEYTAGQGMQPAGNTAQQQQQQQQQQQLSTQPSVTVVAAAAASGKNTAVCGICAAKNRYEVEVNNLPAADPATLRHPPNLCPNKGLLECAGWKVLDEMFRARKKR</sequence>
<feature type="region of interest" description="Disordered" evidence="1">
    <location>
        <begin position="44"/>
        <end position="84"/>
    </location>
</feature>
<organism evidence="2">
    <name type="scientific">Chromera velia CCMP2878</name>
    <dbReference type="NCBI Taxonomy" id="1169474"/>
    <lineage>
        <taxon>Eukaryota</taxon>
        <taxon>Sar</taxon>
        <taxon>Alveolata</taxon>
        <taxon>Colpodellida</taxon>
        <taxon>Chromeraceae</taxon>
        <taxon>Chromera</taxon>
    </lineage>
</organism>
<evidence type="ECO:0000313" key="2">
    <source>
        <dbReference type="EMBL" id="CEM50005.1"/>
    </source>
</evidence>
<dbReference type="VEuPathDB" id="CryptoDB:Cvel_1581"/>
<reference evidence="2" key="1">
    <citation type="submission" date="2014-11" db="EMBL/GenBank/DDBJ databases">
        <authorList>
            <person name="Otto D Thomas"/>
            <person name="Naeem Raeece"/>
        </authorList>
    </citation>
    <scope>NUCLEOTIDE SEQUENCE</scope>
</reference>
<accession>A0A0G4HZM3</accession>